<dbReference type="PANTHER" id="PTHR43386">
    <property type="entry name" value="OLIGOPEPTIDE TRANSPORT SYSTEM PERMEASE PROTEIN APPC"/>
    <property type="match status" value="1"/>
</dbReference>
<dbReference type="EMBL" id="QEKV01000001">
    <property type="protein sequence ID" value="PVY95679.1"/>
    <property type="molecule type" value="Genomic_DNA"/>
</dbReference>
<accession>A0A2U1E7K0</accession>
<feature type="transmembrane region" description="Helical" evidence="7">
    <location>
        <begin position="65"/>
        <end position="92"/>
    </location>
</feature>
<dbReference type="PROSITE" id="PS50928">
    <property type="entry name" value="ABC_TM1"/>
    <property type="match status" value="1"/>
</dbReference>
<dbReference type="SUPFAM" id="SSF161098">
    <property type="entry name" value="MetI-like"/>
    <property type="match status" value="1"/>
</dbReference>
<keyword evidence="5 7" id="KW-1133">Transmembrane helix</keyword>
<dbReference type="Proteomes" id="UP000245793">
    <property type="component" value="Unassembled WGS sequence"/>
</dbReference>
<evidence type="ECO:0000256" key="5">
    <source>
        <dbReference type="ARBA" id="ARBA00022989"/>
    </source>
</evidence>
<feature type="domain" description="ABC transmembrane type-1" evidence="8">
    <location>
        <begin position="61"/>
        <end position="250"/>
    </location>
</feature>
<keyword evidence="2 7" id="KW-0813">Transport</keyword>
<comment type="caution">
    <text evidence="9">The sequence shown here is derived from an EMBL/GenBank/DDBJ whole genome shotgun (WGS) entry which is preliminary data.</text>
</comment>
<evidence type="ECO:0000256" key="3">
    <source>
        <dbReference type="ARBA" id="ARBA00022475"/>
    </source>
</evidence>
<keyword evidence="6 7" id="KW-0472">Membrane</keyword>
<keyword evidence="10" id="KW-1185">Reference proteome</keyword>
<evidence type="ECO:0000256" key="2">
    <source>
        <dbReference type="ARBA" id="ARBA00022448"/>
    </source>
</evidence>
<gene>
    <name evidence="9" type="ORF">C7381_101205</name>
</gene>
<keyword evidence="3" id="KW-1003">Cell membrane</keyword>
<evidence type="ECO:0000313" key="9">
    <source>
        <dbReference type="EMBL" id="PVY95679.1"/>
    </source>
</evidence>
<dbReference type="RefSeq" id="WP_116479578.1">
    <property type="nucleotide sequence ID" value="NZ_JBKYKF010000081.1"/>
</dbReference>
<dbReference type="GO" id="GO:0055085">
    <property type="term" value="P:transmembrane transport"/>
    <property type="evidence" value="ECO:0007669"/>
    <property type="project" value="InterPro"/>
</dbReference>
<protein>
    <submittedName>
        <fullName evidence="9">Peptide/nickel transport system permease protein</fullName>
    </submittedName>
</protein>
<evidence type="ECO:0000256" key="4">
    <source>
        <dbReference type="ARBA" id="ARBA00022692"/>
    </source>
</evidence>
<dbReference type="AlphaFoldDB" id="A0A2U1E7K0"/>
<dbReference type="InterPro" id="IPR035906">
    <property type="entry name" value="MetI-like_sf"/>
</dbReference>
<evidence type="ECO:0000256" key="7">
    <source>
        <dbReference type="RuleBase" id="RU363032"/>
    </source>
</evidence>
<reference evidence="9 10" key="1">
    <citation type="submission" date="2018-04" db="EMBL/GenBank/DDBJ databases">
        <title>Genomic Encyclopedia of Type Strains, Phase IV (KMG-IV): sequencing the most valuable type-strain genomes for metagenomic binning, comparative biology and taxonomic classification.</title>
        <authorList>
            <person name="Goeker M."/>
        </authorList>
    </citation>
    <scope>NUCLEOTIDE SEQUENCE [LARGE SCALE GENOMIC DNA]</scope>
    <source>
        <strain evidence="9 10">DSM 20705</strain>
    </source>
</reference>
<sequence length="255" mass="28369">MKRALIAIAVIVLLAIIFSIIPTQNPKFVNIANKFLPPSSEHLMGTDHLGRDIFSLMAQGFLRTLYVVVVASTVSYIFGVFLGIIAGFYGGFPLVVIRFLTDLTLIIPTFIVALISSIMFSDSVFAVGLALGFSNIGFFANQSYKLCDIILRDPYVDTLRMLQAPNSYIMRKFLFPELLPSTLNLMGNKASNHILAYASLTFIGLGADITSPDFGTMLYQYRGFIIEKPLVVLWPALGIFFLSLIFHYTFDEVHI</sequence>
<dbReference type="CDD" id="cd06261">
    <property type="entry name" value="TM_PBP2"/>
    <property type="match status" value="1"/>
</dbReference>
<keyword evidence="4 7" id="KW-0812">Transmembrane</keyword>
<evidence type="ECO:0000313" key="10">
    <source>
        <dbReference type="Proteomes" id="UP000245793"/>
    </source>
</evidence>
<feature type="transmembrane region" description="Helical" evidence="7">
    <location>
        <begin position="99"/>
        <end position="118"/>
    </location>
</feature>
<comment type="subcellular location">
    <subcellularLocation>
        <location evidence="1 7">Cell membrane</location>
        <topology evidence="1 7">Multi-pass membrane protein</topology>
    </subcellularLocation>
</comment>
<proteinExistence type="inferred from homology"/>
<feature type="transmembrane region" description="Helical" evidence="7">
    <location>
        <begin position="231"/>
        <end position="250"/>
    </location>
</feature>
<evidence type="ECO:0000256" key="6">
    <source>
        <dbReference type="ARBA" id="ARBA00023136"/>
    </source>
</evidence>
<evidence type="ECO:0000256" key="1">
    <source>
        <dbReference type="ARBA" id="ARBA00004651"/>
    </source>
</evidence>
<dbReference type="InterPro" id="IPR050366">
    <property type="entry name" value="BP-dependent_transpt_permease"/>
</dbReference>
<evidence type="ECO:0000259" key="8">
    <source>
        <dbReference type="PROSITE" id="PS50928"/>
    </source>
</evidence>
<feature type="transmembrane region" description="Helical" evidence="7">
    <location>
        <begin position="194"/>
        <end position="211"/>
    </location>
</feature>
<name>A0A2U1E7K0_9FIRM</name>
<dbReference type="PANTHER" id="PTHR43386:SF1">
    <property type="entry name" value="D,D-DIPEPTIDE TRANSPORT SYSTEM PERMEASE PROTEIN DDPC-RELATED"/>
    <property type="match status" value="1"/>
</dbReference>
<dbReference type="Gene3D" id="1.10.3720.10">
    <property type="entry name" value="MetI-like"/>
    <property type="match status" value="1"/>
</dbReference>
<dbReference type="InterPro" id="IPR000515">
    <property type="entry name" value="MetI-like"/>
</dbReference>
<dbReference type="GO" id="GO:0005886">
    <property type="term" value="C:plasma membrane"/>
    <property type="evidence" value="ECO:0007669"/>
    <property type="project" value="UniProtKB-SubCell"/>
</dbReference>
<dbReference type="Pfam" id="PF00528">
    <property type="entry name" value="BPD_transp_1"/>
    <property type="match status" value="1"/>
</dbReference>
<feature type="transmembrane region" description="Helical" evidence="7">
    <location>
        <begin position="124"/>
        <end position="141"/>
    </location>
</feature>
<comment type="similarity">
    <text evidence="7">Belongs to the binding-protein-dependent transport system permease family.</text>
</comment>
<organism evidence="9 10">
    <name type="scientific">Ezakiella coagulans</name>
    <dbReference type="NCBI Taxonomy" id="46507"/>
    <lineage>
        <taxon>Bacteria</taxon>
        <taxon>Bacillati</taxon>
        <taxon>Bacillota</taxon>
        <taxon>Tissierellia</taxon>
        <taxon>Ezakiella</taxon>
    </lineage>
</organism>